<dbReference type="InterPro" id="IPR050065">
    <property type="entry name" value="GlmU-like"/>
</dbReference>
<organism evidence="4 5">
    <name type="scientific">Nanchangia anserum</name>
    <dbReference type="NCBI Taxonomy" id="2692125"/>
    <lineage>
        <taxon>Bacteria</taxon>
        <taxon>Bacillati</taxon>
        <taxon>Actinomycetota</taxon>
        <taxon>Actinomycetes</taxon>
        <taxon>Actinomycetales</taxon>
        <taxon>Actinomycetaceae</taxon>
        <taxon>Nanchangia</taxon>
    </lineage>
</organism>
<accession>A0A8I0KVX8</accession>
<proteinExistence type="predicted"/>
<dbReference type="AlphaFoldDB" id="A0A8I0KVX8"/>
<evidence type="ECO:0000259" key="3">
    <source>
        <dbReference type="Pfam" id="PF00483"/>
    </source>
</evidence>
<dbReference type="Pfam" id="PF00483">
    <property type="entry name" value="NTP_transferase"/>
    <property type="match status" value="1"/>
</dbReference>
<evidence type="ECO:0000256" key="1">
    <source>
        <dbReference type="ARBA" id="ARBA00022679"/>
    </source>
</evidence>
<comment type="caution">
    <text evidence="4">The sequence shown here is derived from an EMBL/GenBank/DDBJ whole genome shotgun (WGS) entry which is preliminary data.</text>
</comment>
<dbReference type="Proteomes" id="UP000627538">
    <property type="component" value="Unassembled WGS sequence"/>
</dbReference>
<dbReference type="Gene3D" id="3.90.550.10">
    <property type="entry name" value="Spore Coat Polysaccharide Biosynthesis Protein SpsA, Chain A"/>
    <property type="match status" value="1"/>
</dbReference>
<name>A0A8I0KVX8_9ACTO</name>
<evidence type="ECO:0000256" key="2">
    <source>
        <dbReference type="ARBA" id="ARBA00022695"/>
    </source>
</evidence>
<reference evidence="4 5" key="1">
    <citation type="submission" date="2020-08" db="EMBL/GenBank/DDBJ databases">
        <title>Winkia gen. nov., sp. nov., isolated from faeces of the Anser albifrons in China.</title>
        <authorList>
            <person name="Liu Q."/>
        </authorList>
    </citation>
    <scope>NUCLEOTIDE SEQUENCE [LARGE SCALE GENOMIC DNA]</scope>
    <source>
        <strain evidence="4 5">C62</strain>
    </source>
</reference>
<evidence type="ECO:0000313" key="4">
    <source>
        <dbReference type="EMBL" id="MBD3689409.1"/>
    </source>
</evidence>
<dbReference type="InterPro" id="IPR005835">
    <property type="entry name" value="NTP_transferase_dom"/>
</dbReference>
<feature type="domain" description="Nucleotidyl transferase" evidence="3">
    <location>
        <begin position="6"/>
        <end position="235"/>
    </location>
</feature>
<sequence>MSVTKAIILARGLGTRMRKQADGAQLSAEQQAAANAGTKGLIDVGRPFLDYILSALADVGVTDVCLVIGPEHNAFRDYYSSLDLRRVRIHYAIQEEPLGTADAVVAAREFQGEDRALVLNSDNYYPPASLASLVACPGSAVVGFEREAMATDSNIAPERITAFSVIDVEGEGADARLRRIVEKPDEATLAAMADAPVSMNCWLFTAAIQAECARVTPSPRGELELIDAVMALREKEPIRVVRSAHGVLDMSNQDDIPAVAKALADVEVSL</sequence>
<dbReference type="RefSeq" id="WP_191071458.1">
    <property type="nucleotide sequence ID" value="NZ_CP060506.1"/>
</dbReference>
<dbReference type="SUPFAM" id="SSF53448">
    <property type="entry name" value="Nucleotide-diphospho-sugar transferases"/>
    <property type="match status" value="1"/>
</dbReference>
<dbReference type="PANTHER" id="PTHR43584:SF8">
    <property type="entry name" value="N-ACETYLMURAMATE ALPHA-1-PHOSPHATE URIDYLYLTRANSFERASE"/>
    <property type="match status" value="1"/>
</dbReference>
<gene>
    <name evidence="4" type="ORF">H8R10_04085</name>
</gene>
<keyword evidence="5" id="KW-1185">Reference proteome</keyword>
<dbReference type="PANTHER" id="PTHR43584">
    <property type="entry name" value="NUCLEOTIDYL TRANSFERASE"/>
    <property type="match status" value="1"/>
</dbReference>
<dbReference type="CDD" id="cd04181">
    <property type="entry name" value="NTP_transferase"/>
    <property type="match status" value="1"/>
</dbReference>
<dbReference type="InterPro" id="IPR029044">
    <property type="entry name" value="Nucleotide-diphossugar_trans"/>
</dbReference>
<dbReference type="GO" id="GO:0016779">
    <property type="term" value="F:nucleotidyltransferase activity"/>
    <property type="evidence" value="ECO:0007669"/>
    <property type="project" value="UniProtKB-KW"/>
</dbReference>
<evidence type="ECO:0000313" key="5">
    <source>
        <dbReference type="Proteomes" id="UP000627538"/>
    </source>
</evidence>
<protein>
    <submittedName>
        <fullName evidence="4">Nucleotidyltransferase family protein</fullName>
    </submittedName>
</protein>
<keyword evidence="2" id="KW-0548">Nucleotidyltransferase</keyword>
<dbReference type="EMBL" id="JACRUO010000001">
    <property type="protein sequence ID" value="MBD3689409.1"/>
    <property type="molecule type" value="Genomic_DNA"/>
</dbReference>
<keyword evidence="1 4" id="KW-0808">Transferase</keyword>